<feature type="region of interest" description="Disordered" evidence="6">
    <location>
        <begin position="710"/>
        <end position="732"/>
    </location>
</feature>
<organism evidence="8 9">
    <name type="scientific">Talaromyces pinophilus</name>
    <name type="common">Penicillium pinophilum</name>
    <dbReference type="NCBI Taxonomy" id="128442"/>
    <lineage>
        <taxon>Eukaryota</taxon>
        <taxon>Fungi</taxon>
        <taxon>Dikarya</taxon>
        <taxon>Ascomycota</taxon>
        <taxon>Pezizomycotina</taxon>
        <taxon>Eurotiomycetes</taxon>
        <taxon>Eurotiomycetidae</taxon>
        <taxon>Eurotiales</taxon>
        <taxon>Trichocomaceae</taxon>
        <taxon>Talaromyces</taxon>
        <taxon>Talaromyces sect. Talaromyces</taxon>
    </lineage>
</organism>
<comment type="caution">
    <text evidence="8">The sequence shown here is derived from an EMBL/GenBank/DDBJ whole genome shotgun (WGS) entry which is preliminary data.</text>
</comment>
<evidence type="ECO:0000259" key="7">
    <source>
        <dbReference type="PROSITE" id="PS50056"/>
    </source>
</evidence>
<dbReference type="PANTHER" id="PTHR11710:SF0">
    <property type="entry name" value="40S RIBOSOMAL PROTEIN S19"/>
    <property type="match status" value="1"/>
</dbReference>
<dbReference type="InterPro" id="IPR000340">
    <property type="entry name" value="Dual-sp_phosphatase_cat-dom"/>
</dbReference>
<keyword evidence="9" id="KW-1185">Reference proteome</keyword>
<dbReference type="InterPro" id="IPR036388">
    <property type="entry name" value="WH-like_DNA-bd_sf"/>
</dbReference>
<dbReference type="FunFam" id="3.40.50.1820:FF:000273">
    <property type="entry name" value="Dual specificity phosphatase catalytic domain protein"/>
    <property type="match status" value="1"/>
</dbReference>
<dbReference type="SUPFAM" id="SSF46785">
    <property type="entry name" value="Winged helix' DNA-binding domain"/>
    <property type="match status" value="1"/>
</dbReference>
<gene>
    <name evidence="8" type="ORF">TCE0_033r08833</name>
</gene>
<evidence type="ECO:0000256" key="4">
    <source>
        <dbReference type="ARBA" id="ARBA00022980"/>
    </source>
</evidence>
<dbReference type="Gene3D" id="1.10.10.10">
    <property type="entry name" value="Winged helix-like DNA-binding domain superfamily/Winged helix DNA-binding domain"/>
    <property type="match status" value="1"/>
</dbReference>
<protein>
    <recommendedName>
        <fullName evidence="7">Tyrosine specific protein phosphatases domain-containing protein</fullName>
    </recommendedName>
</protein>
<dbReference type="Gene3D" id="3.40.50.1820">
    <property type="entry name" value="alpha/beta hydrolase"/>
    <property type="match status" value="1"/>
</dbReference>
<evidence type="ECO:0000256" key="1">
    <source>
        <dbReference type="ARBA" id="ARBA00010014"/>
    </source>
</evidence>
<feature type="compositionally biased region" description="Basic and acidic residues" evidence="6">
    <location>
        <begin position="764"/>
        <end position="774"/>
    </location>
</feature>
<dbReference type="GO" id="GO:0022627">
    <property type="term" value="C:cytosolic small ribosomal subunit"/>
    <property type="evidence" value="ECO:0007669"/>
    <property type="project" value="TreeGrafter"/>
</dbReference>
<feature type="domain" description="Tyrosine specific protein phosphatases" evidence="7">
    <location>
        <begin position="563"/>
        <end position="631"/>
    </location>
</feature>
<dbReference type="SMART" id="SM00195">
    <property type="entry name" value="DSPc"/>
    <property type="match status" value="1"/>
</dbReference>
<dbReference type="PROSITE" id="PS00383">
    <property type="entry name" value="TYR_PHOSPHATASE_1"/>
    <property type="match status" value="1"/>
</dbReference>
<evidence type="ECO:0000256" key="5">
    <source>
        <dbReference type="ARBA" id="ARBA00023274"/>
    </source>
</evidence>
<dbReference type="InterPro" id="IPR001266">
    <property type="entry name" value="Ribosomal_eS19"/>
</dbReference>
<dbReference type="Proteomes" id="UP000053095">
    <property type="component" value="Unassembled WGS sequence"/>
</dbReference>
<dbReference type="InterPro" id="IPR029058">
    <property type="entry name" value="AB_hydrolase_fold"/>
</dbReference>
<dbReference type="Pfam" id="PF01090">
    <property type="entry name" value="Ribosomal_S19e"/>
    <property type="match status" value="1"/>
</dbReference>
<dbReference type="InterPro" id="IPR036390">
    <property type="entry name" value="WH_DNA-bd_sf"/>
</dbReference>
<dbReference type="FunFam" id="1.10.10.10:FF:000118">
    <property type="entry name" value="40S ribosomal protein S19"/>
    <property type="match status" value="1"/>
</dbReference>
<dbReference type="Pfam" id="PF00782">
    <property type="entry name" value="DSPc"/>
    <property type="match status" value="1"/>
</dbReference>
<dbReference type="InterPro" id="IPR018277">
    <property type="entry name" value="Ribosomal_eS19_CS"/>
</dbReference>
<dbReference type="SUPFAM" id="SSF53474">
    <property type="entry name" value="alpha/beta-Hydrolases"/>
    <property type="match status" value="1"/>
</dbReference>
<dbReference type="InterPro" id="IPR029021">
    <property type="entry name" value="Prot-tyrosine_phosphatase-like"/>
</dbReference>
<keyword evidence="4" id="KW-0689">Ribosomal protein</keyword>
<feature type="region of interest" description="Disordered" evidence="6">
    <location>
        <begin position="22"/>
        <end position="50"/>
    </location>
</feature>
<dbReference type="SMART" id="SM01413">
    <property type="entry name" value="Ribosomal_S19e"/>
    <property type="match status" value="1"/>
</dbReference>
<evidence type="ECO:0000256" key="3">
    <source>
        <dbReference type="ARBA" id="ARBA00022912"/>
    </source>
</evidence>
<dbReference type="SUPFAM" id="SSF52799">
    <property type="entry name" value="(Phosphotyrosine protein) phosphatases II"/>
    <property type="match status" value="1"/>
</dbReference>
<dbReference type="InterPro" id="IPR000387">
    <property type="entry name" value="Tyr_Pase_dom"/>
</dbReference>
<dbReference type="PROSITE" id="PS50056">
    <property type="entry name" value="TYR_PHOSPHATASE_2"/>
    <property type="match status" value="1"/>
</dbReference>
<dbReference type="GO" id="GO:0003735">
    <property type="term" value="F:structural constituent of ribosome"/>
    <property type="evidence" value="ECO:0007669"/>
    <property type="project" value="InterPro"/>
</dbReference>
<dbReference type="FunFam" id="3.90.190.10:FF:000090">
    <property type="entry name" value="Dual specificity phosphatase catalytic domain protein"/>
    <property type="match status" value="1"/>
</dbReference>
<comment type="similarity">
    <text evidence="1">Belongs to the eukaryotic ribosomal protein eS19 family.</text>
</comment>
<dbReference type="CDD" id="cd14502">
    <property type="entry name" value="RNA_5'-triphosphatase"/>
    <property type="match status" value="1"/>
</dbReference>
<dbReference type="AlphaFoldDB" id="A0A6V8HAQ3"/>
<evidence type="ECO:0000256" key="6">
    <source>
        <dbReference type="SAM" id="MobiDB-lite"/>
    </source>
</evidence>
<feature type="region of interest" description="Disordered" evidence="6">
    <location>
        <begin position="753"/>
        <end position="782"/>
    </location>
</feature>
<name>A0A6V8HAQ3_TALPI</name>
<dbReference type="GO" id="GO:0006412">
    <property type="term" value="P:translation"/>
    <property type="evidence" value="ECO:0007669"/>
    <property type="project" value="InterPro"/>
</dbReference>
<dbReference type="GO" id="GO:0000028">
    <property type="term" value="P:ribosomal small subunit assembly"/>
    <property type="evidence" value="ECO:0007669"/>
    <property type="project" value="TreeGrafter"/>
</dbReference>
<dbReference type="InterPro" id="IPR000073">
    <property type="entry name" value="AB_hydrolase_1"/>
</dbReference>
<feature type="compositionally biased region" description="Basic residues" evidence="6">
    <location>
        <begin position="710"/>
        <end position="724"/>
    </location>
</feature>
<evidence type="ECO:0000313" key="8">
    <source>
        <dbReference type="EMBL" id="GAM38253.1"/>
    </source>
</evidence>
<dbReference type="InterPro" id="IPR020422">
    <property type="entry name" value="TYR_PHOSPHATASE_DUAL_dom"/>
</dbReference>
<dbReference type="EMBL" id="DF933829">
    <property type="protein sequence ID" value="GAM38253.1"/>
    <property type="molecule type" value="Genomic_DNA"/>
</dbReference>
<proteinExistence type="inferred from homology"/>
<dbReference type="GO" id="GO:0003723">
    <property type="term" value="F:RNA binding"/>
    <property type="evidence" value="ECO:0007669"/>
    <property type="project" value="TreeGrafter"/>
</dbReference>
<keyword evidence="3" id="KW-0904">Protein phosphatase</keyword>
<sequence>MAGCGLLSSRLFRRSDTDRPFVRERHHRKNTTLTVTSSEDDSDECSTPTRTAAVVNEKQSAAGYRRFSPNDEHIDPGLLKKHCSHLSYTTSVATYPAIRTFFSPHPHMDKLPSKPAPIPMLVFIHGLGGSLTQFHPLLTSLSNVGPCFGIDLPGCGLSSFAPKNWEAYSIEALAELIAVAIEEHRDKAANQGVVLVAHSLGCSLSALLASSSTTVGKELKPYIQGVVAICPKASPPSAQETALARKLLHIPTPIFDMWRLWDRRGGAQSKSVLRFVGEKADPDTKQLQIRFNAQSRSDVWRRMAWGSLPIYNSHGEAIGGMPGQAVWANVRCPLLLVAGDADAVTKATEVAKIVQFMEGSDIDSTMRTGSQDAIIPDATQVHDTQRSASTDARADEELYGLDVSEKQQPDIQSIKGKVVRTRILPAPASHALLYDRATYRTLAGLIQDFVQKYIDHRLSLGWQLQHLNTAGKWDVKNLAKWQKVPPTSTPIANTFMAMKMLRGVDEVHNPVRFSEQWNGKIHAVIDISHENPVYDPHELEKGGIHYHKHPTVSKIPPVPDETRDFIGLVDQLEKEITEKTGKEVGDPTRPLVGVHCHYGFNRTGFLIVSYLIERKGYGVQDAINEFQQCRPPGIRHDHFIDTLFAQKFIGAYSAFLKRQGKLAIPGWVDTVKTSASNELPPQDADWFYVRAAAVARHIYLRKTVGVGRLRKVHGSPKNRGSRPSHHVDASGQVDRRVLQALEKIGVVEIDEEKGGRRITQSGQRDLDRIAKTTVDEEEEDDE</sequence>
<keyword evidence="2" id="KW-0378">Hydrolase</keyword>
<accession>A0A6V8HAQ3</accession>
<dbReference type="PANTHER" id="PTHR11710">
    <property type="entry name" value="40S RIBOSOMAL PROTEIN S19"/>
    <property type="match status" value="1"/>
</dbReference>
<keyword evidence="5" id="KW-0687">Ribonucleoprotein</keyword>
<dbReference type="GO" id="GO:0004721">
    <property type="term" value="F:phosphoprotein phosphatase activity"/>
    <property type="evidence" value="ECO:0007669"/>
    <property type="project" value="UniProtKB-KW"/>
</dbReference>
<dbReference type="Pfam" id="PF12697">
    <property type="entry name" value="Abhydrolase_6"/>
    <property type="match status" value="1"/>
</dbReference>
<dbReference type="InterPro" id="IPR016130">
    <property type="entry name" value="Tyr_Pase_AS"/>
</dbReference>
<dbReference type="Gene3D" id="3.90.190.10">
    <property type="entry name" value="Protein tyrosine phosphatase superfamily"/>
    <property type="match status" value="1"/>
</dbReference>
<evidence type="ECO:0000313" key="9">
    <source>
        <dbReference type="Proteomes" id="UP000053095"/>
    </source>
</evidence>
<dbReference type="PROSITE" id="PS00628">
    <property type="entry name" value="RIBOSOMAL_S19E"/>
    <property type="match status" value="1"/>
</dbReference>
<reference evidence="9" key="1">
    <citation type="journal article" date="2015" name="Genome Announc.">
        <title>Draft genome sequence of Talaromyces cellulolyticus strain Y-94, a source of lignocellulosic biomass-degrading enzymes.</title>
        <authorList>
            <person name="Fujii T."/>
            <person name="Koike H."/>
            <person name="Sawayama S."/>
            <person name="Yano S."/>
            <person name="Inoue H."/>
        </authorList>
    </citation>
    <scope>NUCLEOTIDE SEQUENCE [LARGE SCALE GENOMIC DNA]</scope>
    <source>
        <strain evidence="9">Y-94</strain>
    </source>
</reference>
<evidence type="ECO:0000256" key="2">
    <source>
        <dbReference type="ARBA" id="ARBA00022801"/>
    </source>
</evidence>